<organism evidence="1">
    <name type="scientific">Anguilla anguilla</name>
    <name type="common">European freshwater eel</name>
    <name type="synonym">Muraena anguilla</name>
    <dbReference type="NCBI Taxonomy" id="7936"/>
    <lineage>
        <taxon>Eukaryota</taxon>
        <taxon>Metazoa</taxon>
        <taxon>Chordata</taxon>
        <taxon>Craniata</taxon>
        <taxon>Vertebrata</taxon>
        <taxon>Euteleostomi</taxon>
        <taxon>Actinopterygii</taxon>
        <taxon>Neopterygii</taxon>
        <taxon>Teleostei</taxon>
        <taxon>Anguilliformes</taxon>
        <taxon>Anguillidae</taxon>
        <taxon>Anguilla</taxon>
    </lineage>
</organism>
<reference evidence="1" key="2">
    <citation type="journal article" date="2015" name="Fish Shellfish Immunol.">
        <title>Early steps in the European eel (Anguilla anguilla)-Vibrio vulnificus interaction in the gills: Role of the RtxA13 toxin.</title>
        <authorList>
            <person name="Callol A."/>
            <person name="Pajuelo D."/>
            <person name="Ebbesson L."/>
            <person name="Teles M."/>
            <person name="MacKenzie S."/>
            <person name="Amaro C."/>
        </authorList>
    </citation>
    <scope>NUCLEOTIDE SEQUENCE</scope>
</reference>
<proteinExistence type="predicted"/>
<dbReference type="AlphaFoldDB" id="A0A0E9RYZ6"/>
<reference evidence="1" key="1">
    <citation type="submission" date="2014-11" db="EMBL/GenBank/DDBJ databases">
        <authorList>
            <person name="Amaro Gonzalez C."/>
        </authorList>
    </citation>
    <scope>NUCLEOTIDE SEQUENCE</scope>
</reference>
<sequence length="21" mass="2286">MGFVKSVLKPGKCSSWALAIY</sequence>
<evidence type="ECO:0000313" key="1">
    <source>
        <dbReference type="EMBL" id="JAH33605.1"/>
    </source>
</evidence>
<protein>
    <submittedName>
        <fullName evidence="1">Uncharacterized protein</fullName>
    </submittedName>
</protein>
<dbReference type="EMBL" id="GBXM01074972">
    <property type="protein sequence ID" value="JAH33605.1"/>
    <property type="molecule type" value="Transcribed_RNA"/>
</dbReference>
<accession>A0A0E9RYZ6</accession>
<dbReference type="EMBL" id="GBXM01069207">
    <property type="protein sequence ID" value="JAH39370.1"/>
    <property type="molecule type" value="Transcribed_RNA"/>
</dbReference>
<name>A0A0E9RYZ6_ANGAN</name>